<dbReference type="RefSeq" id="WP_350269057.1">
    <property type="nucleotide sequence ID" value="NZ_CP158281.1"/>
</dbReference>
<evidence type="ECO:0000256" key="1">
    <source>
        <dbReference type="SAM" id="MobiDB-lite"/>
    </source>
</evidence>
<dbReference type="Pfam" id="PF07683">
    <property type="entry name" value="CobW_C"/>
    <property type="match status" value="1"/>
</dbReference>
<dbReference type="Gene3D" id="3.40.50.300">
    <property type="entry name" value="P-loop containing nucleotide triphosphate hydrolases"/>
    <property type="match status" value="1"/>
</dbReference>
<evidence type="ECO:0000313" key="4">
    <source>
        <dbReference type="EMBL" id="XBV87947.1"/>
    </source>
</evidence>
<organism evidence="4">
    <name type="scientific">Brevibacterium koreense</name>
    <dbReference type="NCBI Taxonomy" id="3140787"/>
    <lineage>
        <taxon>Bacteria</taxon>
        <taxon>Bacillati</taxon>
        <taxon>Actinomycetota</taxon>
        <taxon>Actinomycetes</taxon>
        <taxon>Micrococcales</taxon>
        <taxon>Brevibacteriaceae</taxon>
        <taxon>Brevibacterium</taxon>
    </lineage>
</organism>
<feature type="compositionally biased region" description="Polar residues" evidence="1">
    <location>
        <begin position="205"/>
        <end position="216"/>
    </location>
</feature>
<dbReference type="AlphaFoldDB" id="A0AAU7UJA4"/>
<feature type="region of interest" description="Disordered" evidence="1">
    <location>
        <begin position="192"/>
        <end position="228"/>
    </location>
</feature>
<dbReference type="GO" id="GO:0005737">
    <property type="term" value="C:cytoplasm"/>
    <property type="evidence" value="ECO:0007669"/>
    <property type="project" value="TreeGrafter"/>
</dbReference>
<feature type="domain" description="CobW/HypB/UreG nucleotide-binding" evidence="2">
    <location>
        <begin position="4"/>
        <end position="167"/>
    </location>
</feature>
<reference evidence="4" key="1">
    <citation type="submission" date="2024-06" db="EMBL/GenBank/DDBJ databases">
        <title>Brevibacterium koreense sp. nov., isolated from jogae-jeotgal, a Korean fermented seafood.</title>
        <authorList>
            <person name="Whon T.W."/>
            <person name="Nam S."/>
            <person name="Kim Y."/>
        </authorList>
    </citation>
    <scope>NUCLEOTIDE SEQUENCE</scope>
    <source>
        <strain evidence="4">CBA3109</strain>
    </source>
</reference>
<proteinExistence type="predicted"/>
<sequence>MIELTVIGGYLGAGKTTVLNEILDRQDGERVAVIVNDFGTVNIDAEIIGTGDGRTWEIANGCICCDLSDGMAAAIESIRNTEPPVSAVYIEVSGVGQPEVVARWGSHPGFARGGSIVCADVTSLRRDVNRKWVGETVRSQLRGADRLLLTKTDLVGSEQIDEVVQWLDSQPDIDAEIVNRDQVLGGARTLRTCEPGANAAPPSGRSPTDLANSAPTSHPRAGHEIRDHSSWSITTTSAVDSAQLRRLVLDLPETFVRVKGILSDKRNPGQQMLVQFDGARFETEAFASTDGDDEDDPLRGEGSPDCGVGRLVLIATGDHTGTPEAVTTLAHALDGKVDD</sequence>
<dbReference type="InterPro" id="IPR051316">
    <property type="entry name" value="Zinc-reg_GTPase_activator"/>
</dbReference>
<protein>
    <submittedName>
        <fullName evidence="4">GTP-binding protein</fullName>
    </submittedName>
</protein>
<dbReference type="Pfam" id="PF02492">
    <property type="entry name" value="cobW"/>
    <property type="match status" value="1"/>
</dbReference>
<dbReference type="KEGG" id="bkr:AAFP32_10235"/>
<accession>A0AAU7UJA4</accession>
<feature type="domain" description="CobW C-terminal" evidence="3">
    <location>
        <begin position="229"/>
        <end position="295"/>
    </location>
</feature>
<dbReference type="InterPro" id="IPR027417">
    <property type="entry name" value="P-loop_NTPase"/>
</dbReference>
<gene>
    <name evidence="4" type="ORF">AAFP32_10235</name>
</gene>
<dbReference type="InterPro" id="IPR003495">
    <property type="entry name" value="CobW/HypB/UreG_nucleotide-bd"/>
</dbReference>
<dbReference type="EMBL" id="CP158281">
    <property type="protein sequence ID" value="XBV87947.1"/>
    <property type="molecule type" value="Genomic_DNA"/>
</dbReference>
<dbReference type="InterPro" id="IPR011629">
    <property type="entry name" value="CobW-like_C"/>
</dbReference>
<evidence type="ECO:0000259" key="2">
    <source>
        <dbReference type="Pfam" id="PF02492"/>
    </source>
</evidence>
<evidence type="ECO:0000259" key="3">
    <source>
        <dbReference type="Pfam" id="PF07683"/>
    </source>
</evidence>
<dbReference type="PANTHER" id="PTHR13748:SF62">
    <property type="entry name" value="COBW DOMAIN-CONTAINING PROTEIN"/>
    <property type="match status" value="1"/>
</dbReference>
<dbReference type="SUPFAM" id="SSF52540">
    <property type="entry name" value="P-loop containing nucleoside triphosphate hydrolases"/>
    <property type="match status" value="1"/>
</dbReference>
<dbReference type="PANTHER" id="PTHR13748">
    <property type="entry name" value="COBW-RELATED"/>
    <property type="match status" value="1"/>
</dbReference>
<dbReference type="CDD" id="cd03112">
    <property type="entry name" value="CobW-like"/>
    <property type="match status" value="1"/>
</dbReference>
<name>A0AAU7UJA4_9MICO</name>